<proteinExistence type="predicted"/>
<dbReference type="Proteomes" id="UP000184130">
    <property type="component" value="Unassembled WGS sequence"/>
</dbReference>
<evidence type="ECO:0000313" key="2">
    <source>
        <dbReference type="Proteomes" id="UP000184130"/>
    </source>
</evidence>
<protein>
    <submittedName>
        <fullName evidence="1">Uncharacterized protein</fullName>
    </submittedName>
</protein>
<gene>
    <name evidence="1" type="ORF">SAMN05216463_10322</name>
</gene>
<evidence type="ECO:0000313" key="1">
    <source>
        <dbReference type="EMBL" id="SHK40626.1"/>
    </source>
</evidence>
<reference evidence="1 2" key="1">
    <citation type="submission" date="2016-11" db="EMBL/GenBank/DDBJ databases">
        <authorList>
            <person name="Jaros S."/>
            <person name="Januszkiewicz K."/>
            <person name="Wedrychowicz H."/>
        </authorList>
    </citation>
    <scope>NUCLEOTIDE SEQUENCE [LARGE SCALE GENOMIC DNA]</scope>
    <source>
        <strain evidence="1 2">KHT3</strain>
    </source>
</reference>
<accession>A0A1M6S7F6</accession>
<name>A0A1M6S7F6_XYLRU</name>
<dbReference type="EMBL" id="FRBD01000003">
    <property type="protein sequence ID" value="SHK40626.1"/>
    <property type="molecule type" value="Genomic_DNA"/>
</dbReference>
<dbReference type="AlphaFoldDB" id="A0A1M6S7F6"/>
<sequence length="89" mass="10204">MSMTCGEIWDITRDIIKPEDLADELLQTYWKANGHEGNIKDLDAYPKAKQRLMHHLNLFVVKQLADAAQGAVRGLEYGKYCTGKYQYVL</sequence>
<organism evidence="1 2">
    <name type="scientific">Xylanibacter ruminicola</name>
    <name type="common">Prevotella ruminicola</name>
    <dbReference type="NCBI Taxonomy" id="839"/>
    <lineage>
        <taxon>Bacteria</taxon>
        <taxon>Pseudomonadati</taxon>
        <taxon>Bacteroidota</taxon>
        <taxon>Bacteroidia</taxon>
        <taxon>Bacteroidales</taxon>
        <taxon>Prevotellaceae</taxon>
        <taxon>Xylanibacter</taxon>
    </lineage>
</organism>